<accession>A0A4P7PK86</accession>
<evidence type="ECO:0000313" key="1">
    <source>
        <dbReference type="EMBL" id="QBZ91211.1"/>
    </source>
</evidence>
<dbReference type="OrthoDB" id="9773339at2"/>
<sequence length="154" mass="16889">MHGISQSAVWIKAPLTDVGVVIITSAELPKYLIDTLQVAIKDWDQVAYLVVKQSNEFMLDWLRAGSEASESNPSSLCHASQLLRSVSKGCYLLDVEVSPLPSLTWLGSVCGHTLRFVKLGKVELTDAAMDKQVDEILSVARVLAKSVLQERYSA</sequence>
<organism evidence="1 2">
    <name type="scientific">Pseudomonas viciae</name>
    <dbReference type="NCBI Taxonomy" id="2505979"/>
    <lineage>
        <taxon>Bacteria</taxon>
        <taxon>Pseudomonadati</taxon>
        <taxon>Pseudomonadota</taxon>
        <taxon>Gammaproteobacteria</taxon>
        <taxon>Pseudomonadales</taxon>
        <taxon>Pseudomonadaceae</taxon>
        <taxon>Pseudomonas</taxon>
    </lineage>
</organism>
<name>A0A4P7PK86_9PSED</name>
<dbReference type="EMBL" id="CP035088">
    <property type="protein sequence ID" value="QBZ91211.1"/>
    <property type="molecule type" value="Genomic_DNA"/>
</dbReference>
<reference evidence="1 2" key="1">
    <citation type="journal article" date="2019" name="Front. Microbiol.">
        <title>In silico and Genetic Analyses of Cyclic Lipopeptide Synthetic Gene Clusters in Pseudomonas sp. 11K1.</title>
        <authorList>
            <person name="Zhao H."/>
            <person name="Liu Y.P."/>
            <person name="Zhang L.Q."/>
        </authorList>
    </citation>
    <scope>NUCLEOTIDE SEQUENCE [LARGE SCALE GENOMIC DNA]</scope>
    <source>
        <strain evidence="1 2">11K1</strain>
    </source>
</reference>
<dbReference type="AlphaFoldDB" id="A0A4P7PK86"/>
<dbReference type="RefSeq" id="WP_135846672.1">
    <property type="nucleotide sequence ID" value="NZ_CP035088.1"/>
</dbReference>
<protein>
    <submittedName>
        <fullName evidence="1">Transketolase</fullName>
    </submittedName>
</protein>
<dbReference type="Proteomes" id="UP000296468">
    <property type="component" value="Chromosome"/>
</dbReference>
<proteinExistence type="predicted"/>
<dbReference type="KEGG" id="pvk:EPZ47_21710"/>
<gene>
    <name evidence="1" type="ORF">EPZ47_21710</name>
</gene>
<evidence type="ECO:0000313" key="2">
    <source>
        <dbReference type="Proteomes" id="UP000296468"/>
    </source>
</evidence>